<evidence type="ECO:0000256" key="1">
    <source>
        <dbReference type="ARBA" id="ARBA00001107"/>
    </source>
</evidence>
<dbReference type="Proteomes" id="UP000295633">
    <property type="component" value="Unassembled WGS sequence"/>
</dbReference>
<dbReference type="SUPFAM" id="SSF54197">
    <property type="entry name" value="HIT-like"/>
    <property type="match status" value="2"/>
</dbReference>
<feature type="domain" description="Galactose-1-phosphate uridyl transferase C-terminal" evidence="17">
    <location>
        <begin position="230"/>
        <end position="361"/>
    </location>
</feature>
<evidence type="ECO:0000256" key="6">
    <source>
        <dbReference type="ARBA" id="ARBA00016340"/>
    </source>
</evidence>
<keyword evidence="11 15" id="KW-0299">Galactose metabolism</keyword>
<evidence type="ECO:0000256" key="3">
    <source>
        <dbReference type="ARBA" id="ARBA00004947"/>
    </source>
</evidence>
<protein>
    <recommendedName>
        <fullName evidence="6 13">Galactose-1-phosphate uridylyltransferase</fullName>
        <ecNumber evidence="5 13">2.7.7.12</ecNumber>
    </recommendedName>
</protein>
<comment type="caution">
    <text evidence="18">The sequence shown here is derived from an EMBL/GenBank/DDBJ whole genome shotgun (WGS) entry which is preliminary data.</text>
</comment>
<evidence type="ECO:0000259" key="17">
    <source>
        <dbReference type="Pfam" id="PF02744"/>
    </source>
</evidence>
<comment type="catalytic activity">
    <reaction evidence="1 15">
        <text>alpha-D-galactose 1-phosphate + UDP-alpha-D-glucose = alpha-D-glucose 1-phosphate + UDP-alpha-D-galactose</text>
        <dbReference type="Rhea" id="RHEA:13989"/>
        <dbReference type="ChEBI" id="CHEBI:58336"/>
        <dbReference type="ChEBI" id="CHEBI:58601"/>
        <dbReference type="ChEBI" id="CHEBI:58885"/>
        <dbReference type="ChEBI" id="CHEBI:66914"/>
        <dbReference type="EC" id="2.7.7.12"/>
    </reaction>
</comment>
<evidence type="ECO:0000259" key="16">
    <source>
        <dbReference type="Pfam" id="PF01087"/>
    </source>
</evidence>
<evidence type="ECO:0000256" key="13">
    <source>
        <dbReference type="NCBIfam" id="TIGR00209"/>
    </source>
</evidence>
<proteinExistence type="inferred from homology"/>
<feature type="active site" description="Tele-UMP-histidine intermediate" evidence="14">
    <location>
        <position position="195"/>
    </location>
</feature>
<evidence type="ECO:0000256" key="12">
    <source>
        <dbReference type="ARBA" id="ARBA00023277"/>
    </source>
</evidence>
<dbReference type="GO" id="GO:0005737">
    <property type="term" value="C:cytoplasm"/>
    <property type="evidence" value="ECO:0007669"/>
    <property type="project" value="TreeGrafter"/>
</dbReference>
<keyword evidence="12 15" id="KW-0119">Carbohydrate metabolism</keyword>
<evidence type="ECO:0000256" key="15">
    <source>
        <dbReference type="RuleBase" id="RU000506"/>
    </source>
</evidence>
<comment type="similarity">
    <text evidence="4 15">Belongs to the galactose-1-phosphate uridylyltransferase type 1 family.</text>
</comment>
<dbReference type="UniPathway" id="UPA00214"/>
<organism evidence="18 19">
    <name type="scientific">Microbacterium oleivorans</name>
    <dbReference type="NCBI Taxonomy" id="273677"/>
    <lineage>
        <taxon>Bacteria</taxon>
        <taxon>Bacillati</taxon>
        <taxon>Actinomycetota</taxon>
        <taxon>Actinomycetes</taxon>
        <taxon>Micrococcales</taxon>
        <taxon>Microbacteriaceae</taxon>
        <taxon>Microbacterium</taxon>
    </lineage>
</organism>
<evidence type="ECO:0000256" key="14">
    <source>
        <dbReference type="PIRSR" id="PIRSR000808-1"/>
    </source>
</evidence>
<dbReference type="NCBIfam" id="TIGR00209">
    <property type="entry name" value="galT_1"/>
    <property type="match status" value="1"/>
</dbReference>
<dbReference type="Pfam" id="PF01087">
    <property type="entry name" value="GalP_UDP_transf"/>
    <property type="match status" value="1"/>
</dbReference>
<dbReference type="InterPro" id="IPR005850">
    <property type="entry name" value="GalP_Utransf_C"/>
</dbReference>
<keyword evidence="8 15" id="KW-0548">Nucleotidyltransferase</keyword>
<sequence>MQAGVVRRRSRLADGRELFYFDDPDTTLPDHRAQDLRASGPRPPTATMRHDVLTGEWITFATARQNRAFMPPADQDPLAPQSATNPSEIPSRYDVAVFENKSPAFGPAAEAGAGAHAGDGDPLFRERPAAGRCEVVCFSPEHEGSFASLSPTRARTVIEAWADRTTALSQIPSVEQVFIFENRGAEIGVTLPHPHGQIYSYPFITPRTRSLMTALEREGPDLFERVIDAERRGPRVVLETEHWVSFVPYAARWPIELHLLPKRHVPDFALASAAERDDLAVAYLRILKAVDRLYGTPTPYIAAWHQAPVRKARDTVRLHLQLTSPRRSADKLKYLAGSEAAMNAWVADVSPEETARRLRAVID</sequence>
<evidence type="ECO:0000256" key="8">
    <source>
        <dbReference type="ARBA" id="ARBA00022695"/>
    </source>
</evidence>
<dbReference type="PIRSF" id="PIRSF000808">
    <property type="entry name" value="GalT"/>
    <property type="match status" value="1"/>
</dbReference>
<feature type="domain" description="Galactose-1-phosphate uridyl transferase N-terminal" evidence="16">
    <location>
        <begin position="49"/>
        <end position="204"/>
    </location>
</feature>
<name>A0A4R5YP27_9MICO</name>
<dbReference type="AlphaFoldDB" id="A0A4R5YP27"/>
<dbReference type="InterPro" id="IPR036265">
    <property type="entry name" value="HIT-like_sf"/>
</dbReference>
<dbReference type="PROSITE" id="PS00117">
    <property type="entry name" value="GAL_P_UDP_TRANSF_I"/>
    <property type="match status" value="1"/>
</dbReference>
<dbReference type="InterPro" id="IPR019779">
    <property type="entry name" value="GalP_UDPtransf1_His-AS"/>
</dbReference>
<keyword evidence="10" id="KW-0862">Zinc</keyword>
<evidence type="ECO:0000313" key="19">
    <source>
        <dbReference type="Proteomes" id="UP000295633"/>
    </source>
</evidence>
<evidence type="ECO:0000256" key="11">
    <source>
        <dbReference type="ARBA" id="ARBA00023144"/>
    </source>
</evidence>
<dbReference type="Gene3D" id="3.30.428.10">
    <property type="entry name" value="HIT-like"/>
    <property type="match status" value="2"/>
</dbReference>
<evidence type="ECO:0000256" key="10">
    <source>
        <dbReference type="ARBA" id="ARBA00022833"/>
    </source>
</evidence>
<keyword evidence="9 15" id="KW-0479">Metal-binding</keyword>
<dbReference type="Pfam" id="PF02744">
    <property type="entry name" value="GalP_UDP_tr_C"/>
    <property type="match status" value="1"/>
</dbReference>
<dbReference type="EMBL" id="SMZX01000001">
    <property type="protein sequence ID" value="TDL46422.1"/>
    <property type="molecule type" value="Genomic_DNA"/>
</dbReference>
<dbReference type="InterPro" id="IPR005849">
    <property type="entry name" value="GalP_Utransf_N"/>
</dbReference>
<dbReference type="PANTHER" id="PTHR11943">
    <property type="entry name" value="GALACTOSE-1-PHOSPHATE URIDYLYLTRANSFERASE"/>
    <property type="match status" value="1"/>
</dbReference>
<accession>A0A4R5YP27</accession>
<dbReference type="EC" id="2.7.7.12" evidence="5 13"/>
<evidence type="ECO:0000256" key="7">
    <source>
        <dbReference type="ARBA" id="ARBA00022679"/>
    </source>
</evidence>
<dbReference type="GO" id="GO:0008108">
    <property type="term" value="F:UDP-glucose:hexose-1-phosphate uridylyltransferase activity"/>
    <property type="evidence" value="ECO:0007669"/>
    <property type="project" value="UniProtKB-UniRule"/>
</dbReference>
<dbReference type="InterPro" id="IPR001937">
    <property type="entry name" value="GalP_UDPtransf1"/>
</dbReference>
<evidence type="ECO:0000256" key="2">
    <source>
        <dbReference type="ARBA" id="ARBA00001947"/>
    </source>
</evidence>
<dbReference type="GO" id="GO:0008270">
    <property type="term" value="F:zinc ion binding"/>
    <property type="evidence" value="ECO:0007669"/>
    <property type="project" value="InterPro"/>
</dbReference>
<dbReference type="GO" id="GO:0033499">
    <property type="term" value="P:galactose catabolic process via UDP-galactose, Leloir pathway"/>
    <property type="evidence" value="ECO:0007669"/>
    <property type="project" value="TreeGrafter"/>
</dbReference>
<comment type="pathway">
    <text evidence="3 15">Carbohydrate metabolism; galactose metabolism.</text>
</comment>
<evidence type="ECO:0000256" key="9">
    <source>
        <dbReference type="ARBA" id="ARBA00022723"/>
    </source>
</evidence>
<comment type="cofactor">
    <cofactor evidence="2">
        <name>Zn(2+)</name>
        <dbReference type="ChEBI" id="CHEBI:29105"/>
    </cofactor>
</comment>
<evidence type="ECO:0000313" key="18">
    <source>
        <dbReference type="EMBL" id="TDL46422.1"/>
    </source>
</evidence>
<evidence type="ECO:0000256" key="5">
    <source>
        <dbReference type="ARBA" id="ARBA00012384"/>
    </source>
</evidence>
<keyword evidence="7 15" id="KW-0808">Transferase</keyword>
<evidence type="ECO:0000256" key="4">
    <source>
        <dbReference type="ARBA" id="ARBA00010951"/>
    </source>
</evidence>
<dbReference type="PANTHER" id="PTHR11943:SF1">
    <property type="entry name" value="GALACTOSE-1-PHOSPHATE URIDYLYLTRANSFERASE"/>
    <property type="match status" value="1"/>
</dbReference>
<reference evidence="18 19" key="1">
    <citation type="submission" date="2019-03" db="EMBL/GenBank/DDBJ databases">
        <title>Genome Sequencing and Assembly of Various Microbes Isolated from Partially Reclaimed Soil and Acid Mine Drainage (AMD) Site.</title>
        <authorList>
            <person name="Steinbock B."/>
            <person name="Bechtold R."/>
            <person name="Sevigny J.L."/>
            <person name="Thomas D."/>
            <person name="Cuthill L.R."/>
            <person name="Aveiro Johannsen E.J."/>
            <person name="Thomas K."/>
            <person name="Ghosh A."/>
        </authorList>
    </citation>
    <scope>NUCLEOTIDE SEQUENCE [LARGE SCALE GENOMIC DNA]</scope>
    <source>
        <strain evidence="18 19">F-B2</strain>
    </source>
</reference>
<gene>
    <name evidence="18" type="primary">galT</name>
    <name evidence="18" type="ORF">E2R54_06130</name>
</gene>